<evidence type="ECO:0000313" key="1">
    <source>
        <dbReference type="EMBL" id="SPF40811.1"/>
    </source>
</evidence>
<sequence>MADMAKQDSRIARTIELEAIVESQGGKLLEFSEDLYTEIHRKDSSQRTQLFRVSFKKRPCF</sequence>
<proteinExistence type="predicted"/>
<dbReference type="AlphaFoldDB" id="A0A2U3KMC3"/>
<reference evidence="2" key="1">
    <citation type="submission" date="2018-02" db="EMBL/GenBank/DDBJ databases">
        <authorList>
            <person name="Hausmann B."/>
        </authorList>
    </citation>
    <scope>NUCLEOTIDE SEQUENCE [LARGE SCALE GENOMIC DNA]</scope>
    <source>
        <strain evidence="2">Peat soil MAG SbF1</strain>
    </source>
</reference>
<evidence type="ECO:0000313" key="2">
    <source>
        <dbReference type="Proteomes" id="UP000238916"/>
    </source>
</evidence>
<dbReference type="Proteomes" id="UP000238916">
    <property type="component" value="Unassembled WGS sequence"/>
</dbReference>
<dbReference type="EMBL" id="OMOF01000152">
    <property type="protein sequence ID" value="SPF40811.1"/>
    <property type="molecule type" value="Genomic_DNA"/>
</dbReference>
<name>A0A2U3KMC3_9FIRM</name>
<organism evidence="1 2">
    <name type="scientific">Candidatus Desulfosporosinus infrequens</name>
    <dbReference type="NCBI Taxonomy" id="2043169"/>
    <lineage>
        <taxon>Bacteria</taxon>
        <taxon>Bacillati</taxon>
        <taxon>Bacillota</taxon>
        <taxon>Clostridia</taxon>
        <taxon>Eubacteriales</taxon>
        <taxon>Desulfitobacteriaceae</taxon>
        <taxon>Desulfosporosinus</taxon>
    </lineage>
</organism>
<protein>
    <submittedName>
        <fullName evidence="1">Uncharacterized protein</fullName>
    </submittedName>
</protein>
<accession>A0A2U3KMC3</accession>
<gene>
    <name evidence="1" type="ORF">SBF1_2350007</name>
</gene>